<dbReference type="InterPro" id="IPR004638">
    <property type="entry name" value="EmrB-like"/>
</dbReference>
<feature type="transmembrane region" description="Helical" evidence="8">
    <location>
        <begin position="521"/>
        <end position="545"/>
    </location>
</feature>
<feature type="transmembrane region" description="Helical" evidence="8">
    <location>
        <begin position="95"/>
        <end position="115"/>
    </location>
</feature>
<keyword evidence="2" id="KW-0813">Transport</keyword>
<feature type="domain" description="Major facilitator superfamily (MFS) profile" evidence="9">
    <location>
        <begin position="61"/>
        <end position="550"/>
    </location>
</feature>
<sequence>MKYTQTADIYPDRDGPRYAQNSMDEARSAPADAALPTTATGPPRRGEHVYPDKLDAGIFRIAGVCVLASLMTVLDATVVAVAQRAFTVEFGSTQAVVAWTMAGYTLALAMVIPITGWAADRFGTKRLWIGSVLAFTLGSLLCALAPNIVSLIVFRVAQGVGGGMLLPLGFVILTRVAGPKRLGRMMAVLGIPLLLGPIGGPILGGWLIGTFSWPWIFLVNLPIGLTAAILATILFPKDRPEPSESFDLIGVLLLSPGLATFLLGVSSIPGRGTVANRHVWIPLTIGLVFIAAFAIHAWYRADHPLIDLRLFNNSVVTRSNVTALVLAFAFYGTVLLLPSYLQQVMDQTPMQSGIHLAPQGIGAMLTMPFAGAFMDKRGPGKVCVLGISVMTAGLGIFTYGVYRHAGYVPMLLVGLVIFGMGMGCTMTPLSGAAVQTLAPHEIARGSTLISVTYQVGASTGTALMSVIVTHQFNCSENISAANQVAALQHDAARRGVPIDPSAIPRRTLTPDFAGNVLHDLAHAYTVVFVIGVALMALTIIPASFLPKKPAG</sequence>
<evidence type="ECO:0000256" key="2">
    <source>
        <dbReference type="ARBA" id="ARBA00022448"/>
    </source>
</evidence>
<dbReference type="PROSITE" id="PS50850">
    <property type="entry name" value="MFS"/>
    <property type="match status" value="1"/>
</dbReference>
<evidence type="ECO:0000256" key="6">
    <source>
        <dbReference type="ARBA" id="ARBA00023136"/>
    </source>
</evidence>
<feature type="transmembrane region" description="Helical" evidence="8">
    <location>
        <begin position="127"/>
        <end position="146"/>
    </location>
</feature>
<dbReference type="GO" id="GO:0005886">
    <property type="term" value="C:plasma membrane"/>
    <property type="evidence" value="ECO:0007669"/>
    <property type="project" value="UniProtKB-SubCell"/>
</dbReference>
<evidence type="ECO:0000256" key="7">
    <source>
        <dbReference type="SAM" id="MobiDB-lite"/>
    </source>
</evidence>
<dbReference type="CDD" id="cd17503">
    <property type="entry name" value="MFS_LmrB_MDR_like"/>
    <property type="match status" value="1"/>
</dbReference>
<evidence type="ECO:0000256" key="4">
    <source>
        <dbReference type="ARBA" id="ARBA00022692"/>
    </source>
</evidence>
<dbReference type="AlphaFoldDB" id="A0A653EXF0"/>
<feature type="region of interest" description="Disordered" evidence="7">
    <location>
        <begin position="1"/>
        <end position="47"/>
    </location>
</feature>
<feature type="transmembrane region" description="Helical" evidence="8">
    <location>
        <begin position="446"/>
        <end position="468"/>
    </location>
</feature>
<reference evidence="10" key="1">
    <citation type="submission" date="2019-05" db="EMBL/GenBank/DDBJ databases">
        <authorList>
            <person name="Naeem R."/>
            <person name="Antony C."/>
            <person name="Guan Q."/>
        </authorList>
    </citation>
    <scope>NUCLEOTIDE SEQUENCE</scope>
    <source>
        <strain evidence="10">2</strain>
    </source>
</reference>
<dbReference type="Gene3D" id="1.20.1250.20">
    <property type="entry name" value="MFS general substrate transporter like domains"/>
    <property type="match status" value="1"/>
</dbReference>
<evidence type="ECO:0000313" key="10">
    <source>
        <dbReference type="EMBL" id="VTP01436.1"/>
    </source>
</evidence>
<dbReference type="InterPro" id="IPR020846">
    <property type="entry name" value="MFS_dom"/>
</dbReference>
<keyword evidence="6 8" id="KW-0472">Membrane</keyword>
<dbReference type="Gene3D" id="1.20.1720.10">
    <property type="entry name" value="Multidrug resistance protein D"/>
    <property type="match status" value="1"/>
</dbReference>
<accession>A0A653EXF0</accession>
<evidence type="ECO:0000256" key="5">
    <source>
        <dbReference type="ARBA" id="ARBA00022989"/>
    </source>
</evidence>
<dbReference type="InterPro" id="IPR036259">
    <property type="entry name" value="MFS_trans_sf"/>
</dbReference>
<keyword evidence="3" id="KW-1003">Cell membrane</keyword>
<feature type="transmembrane region" description="Helical" evidence="8">
    <location>
        <begin position="408"/>
        <end position="434"/>
    </location>
</feature>
<feature type="transmembrane region" description="Helical" evidence="8">
    <location>
        <begin position="320"/>
        <end position="341"/>
    </location>
</feature>
<organism evidence="10">
    <name type="scientific">Mycobacterium riyadhense</name>
    <dbReference type="NCBI Taxonomy" id="486698"/>
    <lineage>
        <taxon>Bacteria</taxon>
        <taxon>Bacillati</taxon>
        <taxon>Actinomycetota</taxon>
        <taxon>Actinomycetes</taxon>
        <taxon>Mycobacteriales</taxon>
        <taxon>Mycobacteriaceae</taxon>
        <taxon>Mycobacterium</taxon>
    </lineage>
</organism>
<feature type="transmembrane region" description="Helical" evidence="8">
    <location>
        <begin position="61"/>
        <end position="83"/>
    </location>
</feature>
<proteinExistence type="predicted"/>
<evidence type="ECO:0000256" key="1">
    <source>
        <dbReference type="ARBA" id="ARBA00004651"/>
    </source>
</evidence>
<dbReference type="PANTHER" id="PTHR42718:SF46">
    <property type="entry name" value="BLR6921 PROTEIN"/>
    <property type="match status" value="1"/>
</dbReference>
<feature type="transmembrane region" description="Helical" evidence="8">
    <location>
        <begin position="353"/>
        <end position="370"/>
    </location>
</feature>
<evidence type="ECO:0000259" key="9">
    <source>
        <dbReference type="PROSITE" id="PS50850"/>
    </source>
</evidence>
<dbReference type="InterPro" id="IPR011701">
    <property type="entry name" value="MFS"/>
</dbReference>
<feature type="transmembrane region" description="Helical" evidence="8">
    <location>
        <begin position="280"/>
        <end position="299"/>
    </location>
</feature>
<feature type="transmembrane region" description="Helical" evidence="8">
    <location>
        <begin position="248"/>
        <end position="268"/>
    </location>
</feature>
<protein>
    <submittedName>
        <fullName evidence="10">Putative transport protein HsrA</fullName>
    </submittedName>
</protein>
<comment type="subcellular location">
    <subcellularLocation>
        <location evidence="1">Cell membrane</location>
        <topology evidence="1">Multi-pass membrane protein</topology>
    </subcellularLocation>
</comment>
<dbReference type="SUPFAM" id="SSF103473">
    <property type="entry name" value="MFS general substrate transporter"/>
    <property type="match status" value="1"/>
</dbReference>
<feature type="transmembrane region" description="Helical" evidence="8">
    <location>
        <begin position="382"/>
        <end position="402"/>
    </location>
</feature>
<dbReference type="NCBIfam" id="TIGR00711">
    <property type="entry name" value="efflux_EmrB"/>
    <property type="match status" value="1"/>
</dbReference>
<feature type="transmembrane region" description="Helical" evidence="8">
    <location>
        <begin position="215"/>
        <end position="236"/>
    </location>
</feature>
<feature type="transmembrane region" description="Helical" evidence="8">
    <location>
        <begin position="152"/>
        <end position="173"/>
    </location>
</feature>
<feature type="transmembrane region" description="Helical" evidence="8">
    <location>
        <begin position="185"/>
        <end position="209"/>
    </location>
</feature>
<dbReference type="PANTHER" id="PTHR42718">
    <property type="entry name" value="MAJOR FACILITATOR SUPERFAMILY MULTIDRUG TRANSPORTER MFSC"/>
    <property type="match status" value="1"/>
</dbReference>
<gene>
    <name evidence="10" type="primary">hsrA_3</name>
    <name evidence="10" type="ORF">BIN_B_03997</name>
</gene>
<feature type="compositionally biased region" description="Low complexity" evidence="7">
    <location>
        <begin position="29"/>
        <end position="43"/>
    </location>
</feature>
<evidence type="ECO:0000256" key="8">
    <source>
        <dbReference type="SAM" id="Phobius"/>
    </source>
</evidence>
<dbReference type="GO" id="GO:0022857">
    <property type="term" value="F:transmembrane transporter activity"/>
    <property type="evidence" value="ECO:0007669"/>
    <property type="project" value="InterPro"/>
</dbReference>
<keyword evidence="5 8" id="KW-1133">Transmembrane helix</keyword>
<evidence type="ECO:0000256" key="3">
    <source>
        <dbReference type="ARBA" id="ARBA00022475"/>
    </source>
</evidence>
<keyword evidence="4 8" id="KW-0812">Transmembrane</keyword>
<dbReference type="Pfam" id="PF07690">
    <property type="entry name" value="MFS_1"/>
    <property type="match status" value="1"/>
</dbReference>
<dbReference type="EMBL" id="LR589115">
    <property type="protein sequence ID" value="VTP01436.1"/>
    <property type="molecule type" value="Genomic_DNA"/>
</dbReference>
<name>A0A653EXF0_9MYCO</name>